<name>A0A8J2KZ81_9HEXA</name>
<dbReference type="EMBL" id="CAJVCH010529797">
    <property type="protein sequence ID" value="CAG7823523.1"/>
    <property type="molecule type" value="Genomic_DNA"/>
</dbReference>
<reference evidence="1" key="1">
    <citation type="submission" date="2021-06" db="EMBL/GenBank/DDBJ databases">
        <authorList>
            <person name="Hodson N. C."/>
            <person name="Mongue J. A."/>
            <person name="Jaron S. K."/>
        </authorList>
    </citation>
    <scope>NUCLEOTIDE SEQUENCE</scope>
</reference>
<dbReference type="Proteomes" id="UP000708208">
    <property type="component" value="Unassembled WGS sequence"/>
</dbReference>
<keyword evidence="2" id="KW-1185">Reference proteome</keyword>
<accession>A0A8J2KZ81</accession>
<feature type="non-terminal residue" evidence="1">
    <location>
        <position position="29"/>
    </location>
</feature>
<protein>
    <submittedName>
        <fullName evidence="1">Uncharacterized protein</fullName>
    </submittedName>
</protein>
<comment type="caution">
    <text evidence="1">The sequence shown here is derived from an EMBL/GenBank/DDBJ whole genome shotgun (WGS) entry which is preliminary data.</text>
</comment>
<proteinExistence type="predicted"/>
<evidence type="ECO:0000313" key="1">
    <source>
        <dbReference type="EMBL" id="CAG7823523.1"/>
    </source>
</evidence>
<organism evidence="1 2">
    <name type="scientific">Allacma fusca</name>
    <dbReference type="NCBI Taxonomy" id="39272"/>
    <lineage>
        <taxon>Eukaryota</taxon>
        <taxon>Metazoa</taxon>
        <taxon>Ecdysozoa</taxon>
        <taxon>Arthropoda</taxon>
        <taxon>Hexapoda</taxon>
        <taxon>Collembola</taxon>
        <taxon>Symphypleona</taxon>
        <taxon>Sminthuridae</taxon>
        <taxon>Allacma</taxon>
    </lineage>
</organism>
<sequence length="29" mass="3151">MNFKSSEGILFSVGSPLLDILVTVPPEFL</sequence>
<gene>
    <name evidence="1" type="ORF">AFUS01_LOCUS33736</name>
</gene>
<evidence type="ECO:0000313" key="2">
    <source>
        <dbReference type="Proteomes" id="UP000708208"/>
    </source>
</evidence>
<dbReference type="AlphaFoldDB" id="A0A8J2KZ81"/>